<dbReference type="Gene3D" id="1.10.150.240">
    <property type="entry name" value="Putative phosphatase, domain 2"/>
    <property type="match status" value="1"/>
</dbReference>
<reference evidence="1 2" key="1">
    <citation type="journal article" date="2016" name="Nat. Commun.">
        <title>Thousands of microbial genomes shed light on interconnected biogeochemical processes in an aquifer system.</title>
        <authorList>
            <person name="Anantharaman K."/>
            <person name="Brown C.T."/>
            <person name="Hug L.A."/>
            <person name="Sharon I."/>
            <person name="Castelle C.J."/>
            <person name="Probst A.J."/>
            <person name="Thomas B.C."/>
            <person name="Singh A."/>
            <person name="Wilkins M.J."/>
            <person name="Karaoz U."/>
            <person name="Brodie E.L."/>
            <person name="Williams K.H."/>
            <person name="Hubbard S.S."/>
            <person name="Banfield J.F."/>
        </authorList>
    </citation>
    <scope>NUCLEOTIDE SEQUENCE [LARGE SCALE GENOMIC DNA]</scope>
</reference>
<dbReference type="AlphaFoldDB" id="A0A1F6CJ11"/>
<dbReference type="SFLD" id="SFLDS00003">
    <property type="entry name" value="Haloacid_Dehalogenase"/>
    <property type="match status" value="1"/>
</dbReference>
<evidence type="ECO:0008006" key="3">
    <source>
        <dbReference type="Google" id="ProtNLM"/>
    </source>
</evidence>
<dbReference type="STRING" id="1798481.A2678_02665"/>
<dbReference type="SUPFAM" id="SSF56784">
    <property type="entry name" value="HAD-like"/>
    <property type="match status" value="1"/>
</dbReference>
<dbReference type="InterPro" id="IPR050155">
    <property type="entry name" value="HAD-like_hydrolase_sf"/>
</dbReference>
<dbReference type="GO" id="GO:0008967">
    <property type="term" value="F:phosphoglycolate phosphatase activity"/>
    <property type="evidence" value="ECO:0007669"/>
    <property type="project" value="TreeGrafter"/>
</dbReference>
<dbReference type="Pfam" id="PF13419">
    <property type="entry name" value="HAD_2"/>
    <property type="match status" value="1"/>
</dbReference>
<dbReference type="Gene3D" id="3.40.50.1000">
    <property type="entry name" value="HAD superfamily/HAD-like"/>
    <property type="match status" value="1"/>
</dbReference>
<sequence>MKERNKAIPAVKDNFILFDFDGVIADSFAPAFEIQKMICPALDEDSYRRRFEGNINDWEDPINTHTAECRHDIDFFVEYIPRMRNEVQIKPGMTEVITQLGKEYTLVIISSTITSPIQEFMEKHNLASHFVEIMGNDVHTSKVEKIKTVFGRYGTSAGNCLFITDTLGDMREADKMGVGTIGVTWGFHASETLQRGGPFCLVGEPQFLPNAVADYFANTSR</sequence>
<proteinExistence type="predicted"/>
<dbReference type="Proteomes" id="UP000178815">
    <property type="component" value="Unassembled WGS sequence"/>
</dbReference>
<organism evidence="1 2">
    <name type="scientific">Candidatus Kaiserbacteria bacterium RIFCSPHIGHO2_01_FULL_53_31</name>
    <dbReference type="NCBI Taxonomy" id="1798481"/>
    <lineage>
        <taxon>Bacteria</taxon>
        <taxon>Candidatus Kaiseribacteriota</taxon>
    </lineage>
</organism>
<dbReference type="InterPro" id="IPR023214">
    <property type="entry name" value="HAD_sf"/>
</dbReference>
<dbReference type="PANTHER" id="PTHR43434:SF13">
    <property type="entry name" value="PHOSPHOGLYCOLATE PHOSPHATASE"/>
    <property type="match status" value="1"/>
</dbReference>
<dbReference type="GO" id="GO:0005829">
    <property type="term" value="C:cytosol"/>
    <property type="evidence" value="ECO:0007669"/>
    <property type="project" value="TreeGrafter"/>
</dbReference>
<dbReference type="SFLD" id="SFLDG01129">
    <property type="entry name" value="C1.5:_HAD__Beta-PGM__Phosphata"/>
    <property type="match status" value="1"/>
</dbReference>
<protein>
    <recommendedName>
        <fullName evidence="3">Haloacid dehalogenase</fullName>
    </recommendedName>
</protein>
<evidence type="ECO:0000313" key="1">
    <source>
        <dbReference type="EMBL" id="OGG48941.1"/>
    </source>
</evidence>
<name>A0A1F6CJ11_9BACT</name>
<gene>
    <name evidence="1" type="ORF">A2678_02665</name>
</gene>
<dbReference type="GO" id="GO:0006281">
    <property type="term" value="P:DNA repair"/>
    <property type="evidence" value="ECO:0007669"/>
    <property type="project" value="TreeGrafter"/>
</dbReference>
<evidence type="ECO:0000313" key="2">
    <source>
        <dbReference type="Proteomes" id="UP000178815"/>
    </source>
</evidence>
<comment type="caution">
    <text evidence="1">The sequence shown here is derived from an EMBL/GenBank/DDBJ whole genome shotgun (WGS) entry which is preliminary data.</text>
</comment>
<dbReference type="PANTHER" id="PTHR43434">
    <property type="entry name" value="PHOSPHOGLYCOLATE PHOSPHATASE"/>
    <property type="match status" value="1"/>
</dbReference>
<accession>A0A1F6CJ11</accession>
<dbReference type="InterPro" id="IPR023198">
    <property type="entry name" value="PGP-like_dom2"/>
</dbReference>
<dbReference type="EMBL" id="MFKU01000006">
    <property type="protein sequence ID" value="OGG48941.1"/>
    <property type="molecule type" value="Genomic_DNA"/>
</dbReference>
<dbReference type="InterPro" id="IPR036412">
    <property type="entry name" value="HAD-like_sf"/>
</dbReference>
<dbReference type="InterPro" id="IPR041492">
    <property type="entry name" value="HAD_2"/>
</dbReference>